<dbReference type="Pfam" id="PF13837">
    <property type="entry name" value="Myb_DNA-bind_4"/>
    <property type="match status" value="1"/>
</dbReference>
<dbReference type="InterPro" id="IPR044822">
    <property type="entry name" value="Myb_DNA-bind_4"/>
</dbReference>
<gene>
    <name evidence="4" type="primary">LOC108260942</name>
</gene>
<sequence length="293" mass="33253">MAEHSVNIDADSEVTLILDPEKSTFLGNAPLYQSADDPTTFYLDEALTVRVNLYTTVTKQEDNVYIVDAAPLPQNESFDTEQTLFLIDLMRQQLEADGESLLRALKEFNPRIKSGKSRKKHMWRELATRLSKHFGQVFHPDHVARTWYALEDEYKKAKDDNRMSGQEAVTFQFFSEMEELLGGHHDVEFPVVGTVKGVEVRRPKALNVDGGRESPATAHTGSATPAATPTASATPTRPSTLKRRRRDEHYLTLLDFLKESTAARRRRHEETLAQMKSAQDGFEALMNRFLDKL</sequence>
<reference evidence="3" key="1">
    <citation type="journal article" date="2016" name="Nat. Commun.">
        <title>The channel catfish genome sequence provides insights into the evolution of scale formation in teleosts.</title>
        <authorList>
            <person name="Liu Z."/>
            <person name="Liu S."/>
            <person name="Yao J."/>
            <person name="Bao L."/>
            <person name="Zhang J."/>
            <person name="Li Y."/>
            <person name="Jiang C."/>
            <person name="Sun L."/>
            <person name="Wang R."/>
            <person name="Zhang Y."/>
            <person name="Zhou T."/>
            <person name="Zeng Q."/>
            <person name="Fu Q."/>
            <person name="Gao S."/>
            <person name="Li N."/>
            <person name="Koren S."/>
            <person name="Jiang Y."/>
            <person name="Zimin A."/>
            <person name="Xu P."/>
            <person name="Phillippy A.M."/>
            <person name="Geng X."/>
            <person name="Song L."/>
            <person name="Sun F."/>
            <person name="Li C."/>
            <person name="Wang X."/>
            <person name="Chen A."/>
            <person name="Jin Y."/>
            <person name="Yuan Z."/>
            <person name="Yang Y."/>
            <person name="Tan S."/>
            <person name="Peatman E."/>
            <person name="Lu J."/>
            <person name="Qin Z."/>
            <person name="Dunham R."/>
            <person name="Li Z."/>
            <person name="Sonstegard T."/>
            <person name="Feng J."/>
            <person name="Danzmann R.G."/>
            <person name="Schroeder S."/>
            <person name="Scheffler B."/>
            <person name="Duke M.V."/>
            <person name="Ballard L."/>
            <person name="Kucuktas H."/>
            <person name="Kaltenboeck L."/>
            <person name="Liu H."/>
            <person name="Armbruster J."/>
            <person name="Xie Y."/>
            <person name="Kirby M.L."/>
            <person name="Tian Y."/>
            <person name="Flanagan M.E."/>
            <person name="Mu W."/>
            <person name="Waldbieser G.C."/>
        </authorList>
    </citation>
    <scope>NUCLEOTIDE SEQUENCE [LARGE SCALE GENOMIC DNA]</scope>
    <source>
        <strain evidence="3">SDA103</strain>
    </source>
</reference>
<dbReference type="Proteomes" id="UP000221080">
    <property type="component" value="Chromosome 29"/>
</dbReference>
<evidence type="ECO:0000259" key="2">
    <source>
        <dbReference type="Pfam" id="PF13837"/>
    </source>
</evidence>
<dbReference type="OrthoDB" id="6723674at2759"/>
<protein>
    <submittedName>
        <fullName evidence="4">Uncharacterized protein LOC108260942</fullName>
    </submittedName>
</protein>
<dbReference type="RefSeq" id="XP_017317166.1">
    <property type="nucleotide sequence ID" value="XM_017461677.3"/>
</dbReference>
<dbReference type="KEGG" id="ipu:108260942"/>
<feature type="region of interest" description="Disordered" evidence="1">
    <location>
        <begin position="207"/>
        <end position="245"/>
    </location>
</feature>
<name>A0A2D0QH78_ICTPU</name>
<feature type="domain" description="Myb/SANT-like DNA-binding" evidence="2">
    <location>
        <begin position="99"/>
        <end position="180"/>
    </location>
</feature>
<keyword evidence="3" id="KW-1185">Reference proteome</keyword>
<evidence type="ECO:0000256" key="1">
    <source>
        <dbReference type="SAM" id="MobiDB-lite"/>
    </source>
</evidence>
<feature type="compositionally biased region" description="Low complexity" evidence="1">
    <location>
        <begin position="214"/>
        <end position="239"/>
    </location>
</feature>
<evidence type="ECO:0000313" key="3">
    <source>
        <dbReference type="Proteomes" id="UP000221080"/>
    </source>
</evidence>
<organism evidence="3 4">
    <name type="scientific">Ictalurus punctatus</name>
    <name type="common">Channel catfish</name>
    <name type="synonym">Silurus punctatus</name>
    <dbReference type="NCBI Taxonomy" id="7998"/>
    <lineage>
        <taxon>Eukaryota</taxon>
        <taxon>Metazoa</taxon>
        <taxon>Chordata</taxon>
        <taxon>Craniata</taxon>
        <taxon>Vertebrata</taxon>
        <taxon>Euteleostomi</taxon>
        <taxon>Actinopterygii</taxon>
        <taxon>Neopterygii</taxon>
        <taxon>Teleostei</taxon>
        <taxon>Ostariophysi</taxon>
        <taxon>Siluriformes</taxon>
        <taxon>Ictaluridae</taxon>
        <taxon>Ictalurus</taxon>
    </lineage>
</organism>
<dbReference type="GeneID" id="108260942"/>
<proteinExistence type="predicted"/>
<reference evidence="4" key="2">
    <citation type="submission" date="2025-08" db="UniProtKB">
        <authorList>
            <consortium name="RefSeq"/>
        </authorList>
    </citation>
    <scope>IDENTIFICATION</scope>
    <source>
        <tissue evidence="4">Blood</tissue>
    </source>
</reference>
<accession>A0A2D0QH78</accession>
<dbReference type="AlphaFoldDB" id="A0A2D0QH78"/>
<evidence type="ECO:0000313" key="4">
    <source>
        <dbReference type="RefSeq" id="XP_017317166.1"/>
    </source>
</evidence>